<dbReference type="SUPFAM" id="SSF56059">
    <property type="entry name" value="Glutathione synthetase ATP-binding domain-like"/>
    <property type="match status" value="1"/>
</dbReference>
<dbReference type="Pfam" id="PF18301">
    <property type="entry name" value="preATP-grasp_3"/>
    <property type="match status" value="1"/>
</dbReference>
<evidence type="ECO:0000313" key="4">
    <source>
        <dbReference type="Proteomes" id="UP000321374"/>
    </source>
</evidence>
<dbReference type="InterPro" id="IPR011761">
    <property type="entry name" value="ATP-grasp"/>
</dbReference>
<proteinExistence type="predicted"/>
<organism evidence="3 4">
    <name type="scientific">Methylophilus methylotrophus</name>
    <name type="common">Bacterium W3A1</name>
    <dbReference type="NCBI Taxonomy" id="17"/>
    <lineage>
        <taxon>Bacteria</taxon>
        <taxon>Pseudomonadati</taxon>
        <taxon>Pseudomonadota</taxon>
        <taxon>Betaproteobacteria</taxon>
        <taxon>Nitrosomonadales</taxon>
        <taxon>Methylophilaceae</taxon>
        <taxon>Methylophilus</taxon>
    </lineage>
</organism>
<dbReference type="InterPro" id="IPR024710">
    <property type="entry name" value="MfnD"/>
</dbReference>
<dbReference type="GO" id="GO:0046872">
    <property type="term" value="F:metal ion binding"/>
    <property type="evidence" value="ECO:0007669"/>
    <property type="project" value="InterPro"/>
</dbReference>
<gene>
    <name evidence="3" type="ORF">E6Q51_00735</name>
</gene>
<dbReference type="PIRSF" id="PIRSF016766">
    <property type="entry name" value="UCP016766_ATPgrasp"/>
    <property type="match status" value="1"/>
</dbReference>
<accession>A0A5C7WNR6</accession>
<keyword evidence="1" id="KW-0547">Nucleotide-binding</keyword>
<dbReference type="Gene3D" id="3.30.470.20">
    <property type="entry name" value="ATP-grasp fold, B domain"/>
    <property type="match status" value="1"/>
</dbReference>
<protein>
    <submittedName>
        <fullName evidence="3">ATP-grasp domain-containing protein</fullName>
    </submittedName>
</protein>
<dbReference type="STRING" id="1122236.GCA_000378225_00326"/>
<dbReference type="Proteomes" id="UP000321374">
    <property type="component" value="Unassembled WGS sequence"/>
</dbReference>
<comment type="caution">
    <text evidence="3">The sequence shown here is derived from an EMBL/GenBank/DDBJ whole genome shotgun (WGS) entry which is preliminary data.</text>
</comment>
<reference evidence="3 4" key="1">
    <citation type="submission" date="2018-09" db="EMBL/GenBank/DDBJ databases">
        <title>Metagenome Assembled Genomes from an Advanced Water Purification Facility.</title>
        <authorList>
            <person name="Stamps B.W."/>
            <person name="Spear J.R."/>
        </authorList>
    </citation>
    <scope>NUCLEOTIDE SEQUENCE [LARGE SCALE GENOMIC DNA]</scope>
    <source>
        <strain evidence="3">Bin_42_2</strain>
    </source>
</reference>
<evidence type="ECO:0000313" key="3">
    <source>
        <dbReference type="EMBL" id="TXI38649.1"/>
    </source>
</evidence>
<dbReference type="EMBL" id="SSGG01000013">
    <property type="protein sequence ID" value="TXI38649.1"/>
    <property type="molecule type" value="Genomic_DNA"/>
</dbReference>
<dbReference type="Gene3D" id="3.40.50.11770">
    <property type="match status" value="1"/>
</dbReference>
<evidence type="ECO:0000256" key="1">
    <source>
        <dbReference type="PROSITE-ProRule" id="PRU00409"/>
    </source>
</evidence>
<dbReference type="InterPro" id="IPR040803">
    <property type="entry name" value="MfnD_preATP-grasp"/>
</dbReference>
<dbReference type="AlphaFoldDB" id="A0A5C7WNR6"/>
<dbReference type="InterPro" id="IPR003806">
    <property type="entry name" value="ATP-grasp_PylC-type"/>
</dbReference>
<evidence type="ECO:0000259" key="2">
    <source>
        <dbReference type="PROSITE" id="PS50975"/>
    </source>
</evidence>
<sequence length="360" mass="39329">MHNKSRLKIWVCEYVSAGGLASEPLPASLLQEGLLMRDALLADLSALGVDCITSHDSRVAAPQHAASHAVHPDEDPYTLWRQQLSTHDIDACWVIAPETGGILYDMHTLVQAANKPWIGCTAKGIHQTSVKSLMTDMCQQAGVPVLPYVFLDQVEPLESLPWYGDAVLNGWVIKPDDGAGCESTYYFNNMLELIEFKNKNKLNELVSSSRCLLQPYLPGRALSMSVLSTLDQVKVIAGHEQLITVEESMFRFQGAGVNQAADYLPAMQDLAEQVHHAIPGLLGYWGADMILTADNQLILVEVNPRLTTPYMALSQLLSDNPAEMILDAVLNQLLNPAIAKSSTTLTLATAAIAREESLLV</sequence>
<name>A0A5C7WNR6_METME</name>
<dbReference type="Pfam" id="PF02655">
    <property type="entry name" value="ATP-grasp_3"/>
    <property type="match status" value="1"/>
</dbReference>
<keyword evidence="1" id="KW-0067">ATP-binding</keyword>
<dbReference type="GO" id="GO:0005524">
    <property type="term" value="F:ATP binding"/>
    <property type="evidence" value="ECO:0007669"/>
    <property type="project" value="UniProtKB-UniRule"/>
</dbReference>
<feature type="domain" description="ATP-grasp" evidence="2">
    <location>
        <begin position="135"/>
        <end position="330"/>
    </location>
</feature>
<dbReference type="PROSITE" id="PS50975">
    <property type="entry name" value="ATP_GRASP"/>
    <property type="match status" value="1"/>
</dbReference>